<dbReference type="Proteomes" id="UP000622707">
    <property type="component" value="Unassembled WGS sequence"/>
</dbReference>
<gene>
    <name evidence="1" type="ORF">JI746_21445</name>
</gene>
<keyword evidence="2" id="KW-1185">Reference proteome</keyword>
<proteinExistence type="predicted"/>
<name>A0ABS1JTY2_9BURK</name>
<evidence type="ECO:0000313" key="1">
    <source>
        <dbReference type="EMBL" id="MBL0427694.1"/>
    </source>
</evidence>
<protein>
    <submittedName>
        <fullName evidence="1">Uncharacterized protein</fullName>
    </submittedName>
</protein>
<accession>A0ABS1JTY2</accession>
<dbReference type="EMBL" id="JAEQND010000013">
    <property type="protein sequence ID" value="MBL0427694.1"/>
    <property type="molecule type" value="Genomic_DNA"/>
</dbReference>
<organism evidence="1 2">
    <name type="scientific">Ramlibacter alkalitolerans</name>
    <dbReference type="NCBI Taxonomy" id="2039631"/>
    <lineage>
        <taxon>Bacteria</taxon>
        <taxon>Pseudomonadati</taxon>
        <taxon>Pseudomonadota</taxon>
        <taxon>Betaproteobacteria</taxon>
        <taxon>Burkholderiales</taxon>
        <taxon>Comamonadaceae</taxon>
        <taxon>Ramlibacter</taxon>
    </lineage>
</organism>
<comment type="caution">
    <text evidence="1">The sequence shown here is derived from an EMBL/GenBank/DDBJ whole genome shotgun (WGS) entry which is preliminary data.</text>
</comment>
<reference evidence="1 2" key="1">
    <citation type="journal article" date="2017" name="Int. J. Syst. Evol. Microbiol.">
        <title>Ramlibacter alkalitolerans sp. nov., alkali-tolerant bacterium isolated from soil of ginseng.</title>
        <authorList>
            <person name="Lee D.H."/>
            <person name="Cha C.J."/>
        </authorList>
    </citation>
    <scope>NUCLEOTIDE SEQUENCE [LARGE SCALE GENOMIC DNA]</scope>
    <source>
        <strain evidence="1 2">KACC 19305</strain>
    </source>
</reference>
<evidence type="ECO:0000313" key="2">
    <source>
        <dbReference type="Proteomes" id="UP000622707"/>
    </source>
</evidence>
<sequence>MSNGLNATQRKRGRQAHNREIRLALSEEQRISILRGLLWLRPLPGAVMAAYAQRLQDIEERRRIFQAKLARTSK</sequence>